<protein>
    <submittedName>
        <fullName evidence="1">Uncharacterized protein</fullName>
    </submittedName>
</protein>
<dbReference type="Proteomes" id="UP000799428">
    <property type="component" value="Unassembled WGS sequence"/>
</dbReference>
<gene>
    <name evidence="1" type="ORF">K504DRAFT_505164</name>
</gene>
<keyword evidence="2" id="KW-1185">Reference proteome</keyword>
<proteinExistence type="predicted"/>
<accession>A0A6G1K0E8</accession>
<organism evidence="1 2">
    <name type="scientific">Pleomassaria siparia CBS 279.74</name>
    <dbReference type="NCBI Taxonomy" id="1314801"/>
    <lineage>
        <taxon>Eukaryota</taxon>
        <taxon>Fungi</taxon>
        <taxon>Dikarya</taxon>
        <taxon>Ascomycota</taxon>
        <taxon>Pezizomycotina</taxon>
        <taxon>Dothideomycetes</taxon>
        <taxon>Pleosporomycetidae</taxon>
        <taxon>Pleosporales</taxon>
        <taxon>Pleomassariaceae</taxon>
        <taxon>Pleomassaria</taxon>
    </lineage>
</organism>
<name>A0A6G1K0E8_9PLEO</name>
<evidence type="ECO:0000313" key="2">
    <source>
        <dbReference type="Proteomes" id="UP000799428"/>
    </source>
</evidence>
<reference evidence="1" key="1">
    <citation type="journal article" date="2020" name="Stud. Mycol.">
        <title>101 Dothideomycetes genomes: a test case for predicting lifestyles and emergence of pathogens.</title>
        <authorList>
            <person name="Haridas S."/>
            <person name="Albert R."/>
            <person name="Binder M."/>
            <person name="Bloem J."/>
            <person name="Labutti K."/>
            <person name="Salamov A."/>
            <person name="Andreopoulos B."/>
            <person name="Baker S."/>
            <person name="Barry K."/>
            <person name="Bills G."/>
            <person name="Bluhm B."/>
            <person name="Cannon C."/>
            <person name="Castanera R."/>
            <person name="Culley D."/>
            <person name="Daum C."/>
            <person name="Ezra D."/>
            <person name="Gonzalez J."/>
            <person name="Henrissat B."/>
            <person name="Kuo A."/>
            <person name="Liang C."/>
            <person name="Lipzen A."/>
            <person name="Lutzoni F."/>
            <person name="Magnuson J."/>
            <person name="Mondo S."/>
            <person name="Nolan M."/>
            <person name="Ohm R."/>
            <person name="Pangilinan J."/>
            <person name="Park H.-J."/>
            <person name="Ramirez L."/>
            <person name="Alfaro M."/>
            <person name="Sun H."/>
            <person name="Tritt A."/>
            <person name="Yoshinaga Y."/>
            <person name="Zwiers L.-H."/>
            <person name="Turgeon B."/>
            <person name="Goodwin S."/>
            <person name="Spatafora J."/>
            <person name="Crous P."/>
            <person name="Grigoriev I."/>
        </authorList>
    </citation>
    <scope>NUCLEOTIDE SEQUENCE</scope>
    <source>
        <strain evidence="1">CBS 279.74</strain>
    </source>
</reference>
<sequence>MNCLTIIPRVFPTGRRGLFPVVRDLRAAKMSHEVIMPTTEQLRHIDDDDETIEKDVIHPDEIRRIKNATWRLYEFSWSQRARLSGARTNERGSMLVGYTQFGSQIWASVVTVYGPGNQVLFDAEDRLMIQIVIVDDQTDFPLLECIILYALNNLDDIAYWHTSIQGSTLAERYAFIYDALVEETKHAHGAWFNFTQ</sequence>
<dbReference type="EMBL" id="MU005776">
    <property type="protein sequence ID" value="KAF2706210.1"/>
    <property type="molecule type" value="Genomic_DNA"/>
</dbReference>
<evidence type="ECO:0000313" key="1">
    <source>
        <dbReference type="EMBL" id="KAF2706210.1"/>
    </source>
</evidence>
<dbReference type="AlphaFoldDB" id="A0A6G1K0E8"/>